<gene>
    <name evidence="2" type="ORF">EU557_21500</name>
</gene>
<organism evidence="2 3">
    <name type="scientific">Hymenobacter wooponensis</name>
    <dbReference type="NCBI Taxonomy" id="1525360"/>
    <lineage>
        <taxon>Bacteria</taxon>
        <taxon>Pseudomonadati</taxon>
        <taxon>Bacteroidota</taxon>
        <taxon>Cytophagia</taxon>
        <taxon>Cytophagales</taxon>
        <taxon>Hymenobacteraceae</taxon>
        <taxon>Hymenobacter</taxon>
    </lineage>
</organism>
<dbReference type="OrthoDB" id="882271at2"/>
<reference evidence="2 3" key="1">
    <citation type="submission" date="2019-04" db="EMBL/GenBank/DDBJ databases">
        <authorList>
            <person name="Feng G."/>
            <person name="Zhang J."/>
            <person name="Zhu H."/>
        </authorList>
    </citation>
    <scope>NUCLEOTIDE SEQUENCE [LARGE SCALE GENOMIC DNA]</scope>
    <source>
        <strain evidence="2 3">JCM 19491</strain>
    </source>
</reference>
<feature type="compositionally biased region" description="Low complexity" evidence="1">
    <location>
        <begin position="41"/>
        <end position="56"/>
    </location>
</feature>
<accession>A0A4Z0MDN4</accession>
<dbReference type="AlphaFoldDB" id="A0A4Z0MDN4"/>
<comment type="caution">
    <text evidence="2">The sequence shown here is derived from an EMBL/GenBank/DDBJ whole genome shotgun (WGS) entry which is preliminary data.</text>
</comment>
<name>A0A4Z0MDN4_9BACT</name>
<dbReference type="Proteomes" id="UP000298284">
    <property type="component" value="Unassembled WGS sequence"/>
</dbReference>
<evidence type="ECO:0000256" key="1">
    <source>
        <dbReference type="SAM" id="MobiDB-lite"/>
    </source>
</evidence>
<evidence type="ECO:0000313" key="2">
    <source>
        <dbReference type="EMBL" id="TGD77873.1"/>
    </source>
</evidence>
<evidence type="ECO:0000313" key="3">
    <source>
        <dbReference type="Proteomes" id="UP000298284"/>
    </source>
</evidence>
<proteinExistence type="predicted"/>
<dbReference type="EMBL" id="SRKZ01000007">
    <property type="protein sequence ID" value="TGD77873.1"/>
    <property type="molecule type" value="Genomic_DNA"/>
</dbReference>
<sequence length="196" mass="21060">MLAVLLLSTSAKALTAASLYTTMLLSACGPDGSKTDERKQATQAPKPPTTAKSAAAVPGPTAKVVRLTNDSLAGQPFGPEPTVTELLKAGGTVVTRKPFRNLHEAGQIDTILLLRHRGNLFEFYRAPEKDLLRDASITNFETAYGQRLRARMAAAHRPAAGTTERVRIGDTERANYVSVTYNGGRLSAVHVEPYVD</sequence>
<protein>
    <submittedName>
        <fullName evidence="2">Uncharacterized protein</fullName>
    </submittedName>
</protein>
<feature type="region of interest" description="Disordered" evidence="1">
    <location>
        <begin position="30"/>
        <end position="58"/>
    </location>
</feature>
<dbReference type="RefSeq" id="WP_135532547.1">
    <property type="nucleotide sequence ID" value="NZ_SRKZ01000007.1"/>
</dbReference>
<keyword evidence="3" id="KW-1185">Reference proteome</keyword>